<dbReference type="PANTHER" id="PTHR10196">
    <property type="entry name" value="SUGAR KINASE"/>
    <property type="match status" value="1"/>
</dbReference>
<dbReference type="Proteomes" id="UP001199816">
    <property type="component" value="Unassembled WGS sequence"/>
</dbReference>
<comment type="caution">
    <text evidence="6">The sequence shown here is derived from an EMBL/GenBank/DDBJ whole genome shotgun (WGS) entry which is preliminary data.</text>
</comment>
<proteinExistence type="inferred from homology"/>
<feature type="domain" description="Carbohydrate kinase FGGY N-terminal" evidence="4">
    <location>
        <begin position="10"/>
        <end position="196"/>
    </location>
</feature>
<dbReference type="PANTHER" id="PTHR10196:SF69">
    <property type="entry name" value="GLYCEROL KINASE"/>
    <property type="match status" value="1"/>
</dbReference>
<dbReference type="InterPro" id="IPR049382">
    <property type="entry name" value="FGGY_C_2"/>
</dbReference>
<evidence type="ECO:0000256" key="2">
    <source>
        <dbReference type="ARBA" id="ARBA00022679"/>
    </source>
</evidence>
<keyword evidence="3 6" id="KW-0418">Kinase</keyword>
<sequence>MQTKIPVTAVFDIGKTHKKLLVFDERYHIVMEEIVVFDEITDDDGFPCEDLDVLVHWMMTHFQQLKASPVYQLRAVNFTTYGASLVYIDATGKRVAPLYNYRKSYPDDLLKTFREYTGNAAFVQDTCSPLMGHLNAGMQLFWFKNRKPHLYAQVAKVLHFPQYLSFLLTGRKVAEMTQVGCHSAMWDFHKQQYHTWLNAEGLLDKLCTLTPGDTAMPVQNELTGEWIVIGTGLHDSSAAMIPYLQCFTEPFMILSTGTWSISLNPFNSRLPDAEALANGGLSYLTYQGKPVRVSMLFAGNDHEQQVQRIAHHFQIPADFYKTVDADPVLLDQCWKEEAGGGAILGYSGATTPCIFGQRALGAFKTPGTAYHRLMLDMALQQGASSRQVLTDGQVRRIYVDGGFSNNLLFMTLLARIFPQQEVLAAAMNQGTALGAALVLHRHWNRLPVPSSLIRLKKIPGQKAGAGPAAVI</sequence>
<dbReference type="Pfam" id="PF00370">
    <property type="entry name" value="FGGY_N"/>
    <property type="match status" value="1"/>
</dbReference>
<evidence type="ECO:0000313" key="7">
    <source>
        <dbReference type="Proteomes" id="UP001199816"/>
    </source>
</evidence>
<evidence type="ECO:0000259" key="4">
    <source>
        <dbReference type="Pfam" id="PF00370"/>
    </source>
</evidence>
<dbReference type="EMBL" id="JAJNEC010000004">
    <property type="protein sequence ID" value="MCD2422426.1"/>
    <property type="molecule type" value="Genomic_DNA"/>
</dbReference>
<protein>
    <submittedName>
        <fullName evidence="6">Carbohydrate kinase</fullName>
    </submittedName>
</protein>
<dbReference type="CDD" id="cd07772">
    <property type="entry name" value="ASKHA_NBD_FGGY_NaCK-like"/>
    <property type="match status" value="1"/>
</dbReference>
<dbReference type="Gene3D" id="3.30.420.40">
    <property type="match status" value="2"/>
</dbReference>
<dbReference type="Pfam" id="PF21546">
    <property type="entry name" value="FGGY_C_2"/>
    <property type="match status" value="1"/>
</dbReference>
<dbReference type="InterPro" id="IPR018484">
    <property type="entry name" value="FGGY_N"/>
</dbReference>
<gene>
    <name evidence="6" type="ORF">LQ567_06605</name>
</gene>
<reference evidence="6 7" key="1">
    <citation type="submission" date="2021-11" db="EMBL/GenBank/DDBJ databases">
        <title>Genomic of Niabella pedocola.</title>
        <authorList>
            <person name="Wu T."/>
        </authorList>
    </citation>
    <scope>NUCLEOTIDE SEQUENCE [LARGE SCALE GENOMIC DNA]</scope>
    <source>
        <strain evidence="6 7">JCM 31011</strain>
    </source>
</reference>
<keyword evidence="7" id="KW-1185">Reference proteome</keyword>
<evidence type="ECO:0000256" key="3">
    <source>
        <dbReference type="ARBA" id="ARBA00022777"/>
    </source>
</evidence>
<feature type="domain" description="Carbohydrate kinase FGGY C-terminal" evidence="5">
    <location>
        <begin position="249"/>
        <end position="440"/>
    </location>
</feature>
<dbReference type="RefSeq" id="WP_231003409.1">
    <property type="nucleotide sequence ID" value="NZ_JAJNEC010000004.1"/>
</dbReference>
<organism evidence="6 7">
    <name type="scientific">Niabella pedocola</name>
    <dbReference type="NCBI Taxonomy" id="1752077"/>
    <lineage>
        <taxon>Bacteria</taxon>
        <taxon>Pseudomonadati</taxon>
        <taxon>Bacteroidota</taxon>
        <taxon>Chitinophagia</taxon>
        <taxon>Chitinophagales</taxon>
        <taxon>Chitinophagaceae</taxon>
        <taxon>Niabella</taxon>
    </lineage>
</organism>
<dbReference type="InterPro" id="IPR043129">
    <property type="entry name" value="ATPase_NBD"/>
</dbReference>
<accession>A0ABS8PMV5</accession>
<evidence type="ECO:0000313" key="6">
    <source>
        <dbReference type="EMBL" id="MCD2422426.1"/>
    </source>
</evidence>
<name>A0ABS8PMV5_9BACT</name>
<evidence type="ECO:0000259" key="5">
    <source>
        <dbReference type="Pfam" id="PF21546"/>
    </source>
</evidence>
<evidence type="ECO:0000256" key="1">
    <source>
        <dbReference type="ARBA" id="ARBA00009156"/>
    </source>
</evidence>
<dbReference type="SUPFAM" id="SSF53067">
    <property type="entry name" value="Actin-like ATPase domain"/>
    <property type="match status" value="2"/>
</dbReference>
<comment type="similarity">
    <text evidence="1">Belongs to the FGGY kinase family.</text>
</comment>
<dbReference type="GO" id="GO:0016301">
    <property type="term" value="F:kinase activity"/>
    <property type="evidence" value="ECO:0007669"/>
    <property type="project" value="UniProtKB-KW"/>
</dbReference>
<keyword evidence="2" id="KW-0808">Transferase</keyword>